<dbReference type="GO" id="GO:0005975">
    <property type="term" value="P:carbohydrate metabolic process"/>
    <property type="evidence" value="ECO:0007669"/>
    <property type="project" value="UniProtKB-UniRule"/>
</dbReference>
<dbReference type="EMBL" id="CCAZ020000001">
    <property type="protein sequence ID" value="CEG07090.1"/>
    <property type="molecule type" value="Genomic_DNA"/>
</dbReference>
<dbReference type="NCBIfam" id="TIGR01198">
    <property type="entry name" value="pgl"/>
    <property type="match status" value="1"/>
</dbReference>
<evidence type="ECO:0000313" key="10">
    <source>
        <dbReference type="Proteomes" id="UP000035762"/>
    </source>
</evidence>
<dbReference type="InterPro" id="IPR039104">
    <property type="entry name" value="6PGL"/>
</dbReference>
<evidence type="ECO:0000256" key="1">
    <source>
        <dbReference type="ARBA" id="ARBA00000832"/>
    </source>
</evidence>
<evidence type="ECO:0000256" key="6">
    <source>
        <dbReference type="ARBA" id="ARBA00020337"/>
    </source>
</evidence>
<evidence type="ECO:0000256" key="3">
    <source>
        <dbReference type="ARBA" id="ARBA00004961"/>
    </source>
</evidence>
<evidence type="ECO:0000256" key="2">
    <source>
        <dbReference type="ARBA" id="ARBA00002681"/>
    </source>
</evidence>
<evidence type="ECO:0000256" key="7">
    <source>
        <dbReference type="RuleBase" id="RU365095"/>
    </source>
</evidence>
<sequence length="246" mass="26962">MTMPRPRIIIERDAVALAERAAERVVARARENTGEPAICLTGGSTPKRLYQLLATPEWRNQLPWQRVQWFIGDDRFVPPDDELSNIGMARHAFLDGCAPPENIHAIPTDAASPVEAARAYEQTLREFQARHRTDGAPLFDLVLLGVGPDGHTASLFPGYPAASETEHWVAGVPQAHVAPFVPRVSLTLPCLAQCREMLLLASGHDKRAILSRVFAGEDLPAAHAQSARGETWWLIDRAAAPESCEA</sequence>
<dbReference type="EC" id="3.1.1.31" evidence="5 7"/>
<dbReference type="InterPro" id="IPR005900">
    <property type="entry name" value="6-phosphogluconolactonase_DevB"/>
</dbReference>
<comment type="caution">
    <text evidence="9">The sequence shown here is derived from an EMBL/GenBank/DDBJ whole genome shotgun (WGS) entry which is preliminary data.</text>
</comment>
<protein>
    <recommendedName>
        <fullName evidence="6 7">6-phosphogluconolactonase</fullName>
        <shortName evidence="7">6PGL</shortName>
        <ecNumber evidence="5 7">3.1.1.31</ecNumber>
    </recommendedName>
</protein>
<feature type="domain" description="Glucosamine/galactosamine-6-phosphate isomerase" evidence="8">
    <location>
        <begin position="13"/>
        <end position="233"/>
    </location>
</feature>
<reference evidence="9 10" key="1">
    <citation type="journal article" date="2014" name="Genome Announc.">
        <title>Genome Sequence of Afipia felis Strain 76713, Isolated in Hospital Water Using an Amoeba Co-Culture Procedure.</title>
        <authorList>
            <person name="Benamar S."/>
            <person name="La Scola B."/>
            <person name="Croce O."/>
        </authorList>
    </citation>
    <scope>NUCLEOTIDE SEQUENCE [LARGE SCALE GENOMIC DNA]</scope>
    <source>
        <strain evidence="9 10">76713</strain>
    </source>
</reference>
<keyword evidence="7" id="KW-0378">Hydrolase</keyword>
<evidence type="ECO:0000256" key="4">
    <source>
        <dbReference type="ARBA" id="ARBA00010662"/>
    </source>
</evidence>
<dbReference type="GO" id="GO:0017057">
    <property type="term" value="F:6-phosphogluconolactonase activity"/>
    <property type="evidence" value="ECO:0007669"/>
    <property type="project" value="UniProtKB-UniRule"/>
</dbReference>
<comment type="similarity">
    <text evidence="4 7">Belongs to the glucosamine/galactosamine-6-phosphate isomerase family. 6-phosphogluconolactonase subfamily.</text>
</comment>
<evidence type="ECO:0000259" key="8">
    <source>
        <dbReference type="Pfam" id="PF01182"/>
    </source>
</evidence>
<dbReference type="GO" id="GO:0006098">
    <property type="term" value="P:pentose-phosphate shunt"/>
    <property type="evidence" value="ECO:0007669"/>
    <property type="project" value="UniProtKB-UniPathway"/>
</dbReference>
<organism evidence="9 10">
    <name type="scientific">Afipia felis</name>
    <name type="common">Cat scratch disease bacillus</name>
    <dbReference type="NCBI Taxonomy" id="1035"/>
    <lineage>
        <taxon>Bacteria</taxon>
        <taxon>Pseudomonadati</taxon>
        <taxon>Pseudomonadota</taxon>
        <taxon>Alphaproteobacteria</taxon>
        <taxon>Hyphomicrobiales</taxon>
        <taxon>Nitrobacteraceae</taxon>
        <taxon>Afipia</taxon>
    </lineage>
</organism>
<comment type="catalytic activity">
    <reaction evidence="1 7">
        <text>6-phospho-D-glucono-1,5-lactone + H2O = 6-phospho-D-gluconate + H(+)</text>
        <dbReference type="Rhea" id="RHEA:12556"/>
        <dbReference type="ChEBI" id="CHEBI:15377"/>
        <dbReference type="ChEBI" id="CHEBI:15378"/>
        <dbReference type="ChEBI" id="CHEBI:57955"/>
        <dbReference type="ChEBI" id="CHEBI:58759"/>
        <dbReference type="EC" id="3.1.1.31"/>
    </reaction>
</comment>
<dbReference type="CDD" id="cd01400">
    <property type="entry name" value="6PGL"/>
    <property type="match status" value="1"/>
</dbReference>
<dbReference type="RefSeq" id="WP_197083194.1">
    <property type="nucleotide sequence ID" value="NZ_CCAZ020000001.1"/>
</dbReference>
<dbReference type="STRING" id="1035.BN961_00471"/>
<proteinExistence type="inferred from homology"/>
<dbReference type="AlphaFoldDB" id="A0A090MHK0"/>
<dbReference type="PANTHER" id="PTHR11054">
    <property type="entry name" value="6-PHOSPHOGLUCONOLACTONASE"/>
    <property type="match status" value="1"/>
</dbReference>
<accession>A0A090MHK0</accession>
<gene>
    <name evidence="7 9" type="primary">pgl</name>
    <name evidence="9" type="ORF">BN961_00471</name>
</gene>
<comment type="function">
    <text evidence="2 7">Hydrolysis of 6-phosphogluconolactone to 6-phosphogluconate.</text>
</comment>
<evidence type="ECO:0000313" key="9">
    <source>
        <dbReference type="EMBL" id="CEG07090.1"/>
    </source>
</evidence>
<keyword evidence="10" id="KW-1185">Reference proteome</keyword>
<dbReference type="Gene3D" id="3.40.50.1360">
    <property type="match status" value="1"/>
</dbReference>
<dbReference type="InterPro" id="IPR037171">
    <property type="entry name" value="NagB/RpiA_transferase-like"/>
</dbReference>
<name>A0A090MHK0_AFIFE</name>
<dbReference type="Pfam" id="PF01182">
    <property type="entry name" value="Glucosamine_iso"/>
    <property type="match status" value="1"/>
</dbReference>
<dbReference type="UniPathway" id="UPA00115">
    <property type="reaction ID" value="UER00409"/>
</dbReference>
<dbReference type="InterPro" id="IPR006148">
    <property type="entry name" value="Glc/Gal-6P_isomerase"/>
</dbReference>
<dbReference type="Proteomes" id="UP000035762">
    <property type="component" value="Unassembled WGS sequence"/>
</dbReference>
<dbReference type="PANTHER" id="PTHR11054:SF0">
    <property type="entry name" value="6-PHOSPHOGLUCONOLACTONASE"/>
    <property type="match status" value="1"/>
</dbReference>
<evidence type="ECO:0000256" key="5">
    <source>
        <dbReference type="ARBA" id="ARBA00013198"/>
    </source>
</evidence>
<comment type="pathway">
    <text evidence="3 7">Carbohydrate degradation; pentose phosphate pathway; D-ribulose 5-phosphate from D-glucose 6-phosphate (oxidative stage): step 2/3.</text>
</comment>
<dbReference type="SUPFAM" id="SSF100950">
    <property type="entry name" value="NagB/RpiA/CoA transferase-like"/>
    <property type="match status" value="1"/>
</dbReference>